<evidence type="ECO:0000313" key="3">
    <source>
        <dbReference type="Proteomes" id="UP000619486"/>
    </source>
</evidence>
<feature type="compositionally biased region" description="Basic residues" evidence="1">
    <location>
        <begin position="464"/>
        <end position="474"/>
    </location>
</feature>
<organism evidence="2 3">
    <name type="scientific">Streptomyces purpureus</name>
    <dbReference type="NCBI Taxonomy" id="1951"/>
    <lineage>
        <taxon>Bacteria</taxon>
        <taxon>Bacillati</taxon>
        <taxon>Actinomycetota</taxon>
        <taxon>Actinomycetes</taxon>
        <taxon>Kitasatosporales</taxon>
        <taxon>Streptomycetaceae</taxon>
        <taxon>Streptomyces</taxon>
    </lineage>
</organism>
<dbReference type="Proteomes" id="UP000619486">
    <property type="component" value="Unassembled WGS sequence"/>
</dbReference>
<comment type="caution">
    <text evidence="2">The sequence shown here is derived from an EMBL/GenBank/DDBJ whole genome shotgun (WGS) entry which is preliminary data.</text>
</comment>
<protein>
    <submittedName>
        <fullName evidence="2">Transposase</fullName>
    </submittedName>
</protein>
<accession>A0A918GY92</accession>
<sequence length="542" mass="59915">MLDRPFTVAAPSGARIRDRLFLSSTDEEVLRLVGRHLGQLARADLAARIRLGNVKAAGARRTERKRALTRHSSSRWAGAITRSSEDQYQLALRCLYDQQAGLRRSVRKITARLAAPCGQRLNGVRGYADEAERQSKQRRLQILGARLVEVEARISSGRPTVVVGGRQLLKQRHRLADVDLTVEEWQERWDAARLFLTADGESGAPHGNYTVTADPDCGAVAIALPEPLRHLANAPRGRYRLSCTVTFHHRREEWLDRITANKAVRYDIVHDPHRDRWYLDASWSATPVRPPAPEDLARAGARLLGVDINADHLAACVVDAHGNPVGQPFTLSTDLSGPASRRDGQLRAAITELLTVAVEHGCSGVAIENLDFAEARAIGRETMGRGRRGKRFRRTVAGMPTAKFRERLRGIAHHRGLIVVAVDPAYTSRRGGRHWQNPLQQQARITVTRHHSASLAIGRRALGHGLRRRPGVTRRRPEDRLGRATGQAVPRPGAPGTADPPRMPGTPHTGGKTRVHRRDQLALSLPFKTVRKAAGSGRFEAI</sequence>
<dbReference type="EMBL" id="BMQQ01000003">
    <property type="protein sequence ID" value="GGT20556.1"/>
    <property type="molecule type" value="Genomic_DNA"/>
</dbReference>
<evidence type="ECO:0000313" key="2">
    <source>
        <dbReference type="EMBL" id="GGT20556.1"/>
    </source>
</evidence>
<dbReference type="RefSeq" id="WP_189200283.1">
    <property type="nucleotide sequence ID" value="NZ_BMQQ01000003.1"/>
</dbReference>
<dbReference type="AlphaFoldDB" id="A0A918GY92"/>
<feature type="region of interest" description="Disordered" evidence="1">
    <location>
        <begin position="464"/>
        <end position="520"/>
    </location>
</feature>
<reference evidence="2" key="2">
    <citation type="submission" date="2020-09" db="EMBL/GenBank/DDBJ databases">
        <authorList>
            <person name="Sun Q."/>
            <person name="Ohkuma M."/>
        </authorList>
    </citation>
    <scope>NUCLEOTIDE SEQUENCE</scope>
    <source>
        <strain evidence="2">JCM 3172</strain>
    </source>
</reference>
<name>A0A918GY92_9ACTN</name>
<evidence type="ECO:0000256" key="1">
    <source>
        <dbReference type="SAM" id="MobiDB-lite"/>
    </source>
</evidence>
<proteinExistence type="predicted"/>
<reference evidence="2" key="1">
    <citation type="journal article" date="2014" name="Int. J. Syst. Evol. Microbiol.">
        <title>Complete genome sequence of Corynebacterium casei LMG S-19264T (=DSM 44701T), isolated from a smear-ripened cheese.</title>
        <authorList>
            <consortium name="US DOE Joint Genome Institute (JGI-PGF)"/>
            <person name="Walter F."/>
            <person name="Albersmeier A."/>
            <person name="Kalinowski J."/>
            <person name="Ruckert C."/>
        </authorList>
    </citation>
    <scope>NUCLEOTIDE SEQUENCE</scope>
    <source>
        <strain evidence="2">JCM 3172</strain>
    </source>
</reference>
<keyword evidence="3" id="KW-1185">Reference proteome</keyword>
<gene>
    <name evidence="2" type="ORF">GCM10014713_11730</name>
</gene>